<comment type="caution">
    <text evidence="3">The sequence shown here is derived from an EMBL/GenBank/DDBJ whole genome shotgun (WGS) entry which is preliminary data.</text>
</comment>
<keyword evidence="2" id="KW-0472">Membrane</keyword>
<dbReference type="GeneID" id="92375103"/>
<keyword evidence="2" id="KW-1133">Transmembrane helix</keyword>
<evidence type="ECO:0000313" key="4">
    <source>
        <dbReference type="Proteomes" id="UP000195570"/>
    </source>
</evidence>
<feature type="transmembrane region" description="Helical" evidence="2">
    <location>
        <begin position="29"/>
        <end position="50"/>
    </location>
</feature>
<feature type="transmembrane region" description="Helical" evidence="2">
    <location>
        <begin position="322"/>
        <end position="340"/>
    </location>
</feature>
<reference evidence="3" key="1">
    <citation type="submission" date="2016-09" db="EMBL/GenBank/DDBJ databases">
        <authorList>
            <person name="Hebert L."/>
            <person name="Moumen B."/>
        </authorList>
    </citation>
    <scope>NUCLEOTIDE SEQUENCE [LARGE SCALE GENOMIC DNA]</scope>
    <source>
        <strain evidence="3">OVI</strain>
    </source>
</reference>
<sequence>MSYENFAAHAHDRALASGNIKPPPPASYLLIWSLPLLASFFVFGIARPLVADREVTPSLTHIGSGRSKRWWVVRLHLCVSTWLLFYCNFSVCAYLLLPTRVLLRLRMLPLSNNTTYGWCMRELRRALSFGIHLYDWDDKIYTGRISVVKSVESLASSDGPVRDELAPVVPLTNSEMWKYRSVVLAALVVTLFTLYFLASMIFRLSLGLPPCGEHRSNLALPQGSEEEEHDEDDDKNDEFDISFFSVDNEWWNMGNPDDACVDSPEAQAEEERLRSREQKRQNRQLPEKKTQSVRSVVWECWPLFASVCYSALYAISGGVAPFMWWVFPFSVVIVIVGSVLV</sequence>
<dbReference type="RefSeq" id="XP_067080544.1">
    <property type="nucleotide sequence ID" value="XM_067224443.1"/>
</dbReference>
<evidence type="ECO:0000313" key="3">
    <source>
        <dbReference type="EMBL" id="SCU69597.1"/>
    </source>
</evidence>
<keyword evidence="4" id="KW-1185">Reference proteome</keyword>
<feature type="region of interest" description="Disordered" evidence="1">
    <location>
        <begin position="217"/>
        <end position="236"/>
    </location>
</feature>
<feature type="transmembrane region" description="Helical" evidence="2">
    <location>
        <begin position="71"/>
        <end position="97"/>
    </location>
</feature>
<feature type="compositionally biased region" description="Basic and acidic residues" evidence="1">
    <location>
        <begin position="269"/>
        <end position="286"/>
    </location>
</feature>
<organism evidence="3 4">
    <name type="scientific">Trypanosoma equiperdum</name>
    <dbReference type="NCBI Taxonomy" id="5694"/>
    <lineage>
        <taxon>Eukaryota</taxon>
        <taxon>Discoba</taxon>
        <taxon>Euglenozoa</taxon>
        <taxon>Kinetoplastea</taxon>
        <taxon>Metakinetoplastina</taxon>
        <taxon>Trypanosomatida</taxon>
        <taxon>Trypanosomatidae</taxon>
        <taxon>Trypanosoma</taxon>
    </lineage>
</organism>
<dbReference type="EMBL" id="CZPT02001255">
    <property type="protein sequence ID" value="SCU69597.1"/>
    <property type="molecule type" value="Genomic_DNA"/>
</dbReference>
<keyword evidence="2" id="KW-0812">Transmembrane</keyword>
<feature type="transmembrane region" description="Helical" evidence="2">
    <location>
        <begin position="179"/>
        <end position="198"/>
    </location>
</feature>
<feature type="compositionally biased region" description="Acidic residues" evidence="1">
    <location>
        <begin position="224"/>
        <end position="236"/>
    </location>
</feature>
<evidence type="ECO:0000256" key="2">
    <source>
        <dbReference type="SAM" id="Phobius"/>
    </source>
</evidence>
<evidence type="ECO:0008006" key="5">
    <source>
        <dbReference type="Google" id="ProtNLM"/>
    </source>
</evidence>
<feature type="region of interest" description="Disordered" evidence="1">
    <location>
        <begin position="262"/>
        <end position="286"/>
    </location>
</feature>
<dbReference type="VEuPathDB" id="TriTrypDB:TEOVI_000116300"/>
<accession>A0A1G4IBZ3</accession>
<evidence type="ECO:0000256" key="1">
    <source>
        <dbReference type="SAM" id="MobiDB-lite"/>
    </source>
</evidence>
<dbReference type="AlphaFoldDB" id="A0A1G4IBZ3"/>
<protein>
    <recommendedName>
        <fullName evidence="5">Transmembrane protein</fullName>
    </recommendedName>
</protein>
<dbReference type="Proteomes" id="UP000195570">
    <property type="component" value="Unassembled WGS sequence"/>
</dbReference>
<name>A0A1G4IBZ3_TRYEQ</name>
<proteinExistence type="predicted"/>
<gene>
    <name evidence="3" type="ORF">TEOVI_000116300</name>
</gene>